<evidence type="ECO:0000313" key="1">
    <source>
        <dbReference type="EMBL" id="KAJ7357734.1"/>
    </source>
</evidence>
<dbReference type="AlphaFoldDB" id="A0A9W9YM12"/>
<evidence type="ECO:0000313" key="2">
    <source>
        <dbReference type="Proteomes" id="UP001163046"/>
    </source>
</evidence>
<reference evidence="1" key="1">
    <citation type="submission" date="2023-01" db="EMBL/GenBank/DDBJ databases">
        <title>Genome assembly of the deep-sea coral Lophelia pertusa.</title>
        <authorList>
            <person name="Herrera S."/>
            <person name="Cordes E."/>
        </authorList>
    </citation>
    <scope>NUCLEOTIDE SEQUENCE</scope>
    <source>
        <strain evidence="1">USNM1676648</strain>
        <tissue evidence="1">Polyp</tissue>
    </source>
</reference>
<protein>
    <submittedName>
        <fullName evidence="1">Uncharacterized protein</fullName>
    </submittedName>
</protein>
<dbReference type="Proteomes" id="UP001163046">
    <property type="component" value="Unassembled WGS sequence"/>
</dbReference>
<name>A0A9W9YM12_9CNID</name>
<dbReference type="OrthoDB" id="5987683at2759"/>
<dbReference type="EMBL" id="MU827318">
    <property type="protein sequence ID" value="KAJ7357734.1"/>
    <property type="molecule type" value="Genomic_DNA"/>
</dbReference>
<comment type="caution">
    <text evidence="1">The sequence shown here is derived from an EMBL/GenBank/DDBJ whole genome shotgun (WGS) entry which is preliminary data.</text>
</comment>
<keyword evidence="2" id="KW-1185">Reference proteome</keyword>
<sequence length="227" mass="25451">MYEAYINKGLDRGEDYIVYQRAVTHVNDVILGGDVSKVAKISIQKFLKGKSYEYTVVTIESQTLVLQRIVIVIAILVKVTNTTERESAHRILIPEVQQLNVEVKWPQNPLYKSNLAGSITMAESLFRSKRTKVGTQACVTDVLCLSCSAKLQWGTGISNVPTIRWEMLTVDDKGMLCPICETRFMCTKALCVPRRKNLPRQNDVLDYFPKKASSPLAIVISAEAQPL</sequence>
<organism evidence="1 2">
    <name type="scientific">Desmophyllum pertusum</name>
    <dbReference type="NCBI Taxonomy" id="174260"/>
    <lineage>
        <taxon>Eukaryota</taxon>
        <taxon>Metazoa</taxon>
        <taxon>Cnidaria</taxon>
        <taxon>Anthozoa</taxon>
        <taxon>Hexacorallia</taxon>
        <taxon>Scleractinia</taxon>
        <taxon>Caryophylliina</taxon>
        <taxon>Caryophylliidae</taxon>
        <taxon>Desmophyllum</taxon>
    </lineage>
</organism>
<gene>
    <name evidence="1" type="ORF">OS493_023206</name>
</gene>
<accession>A0A9W9YM12</accession>
<proteinExistence type="predicted"/>